<dbReference type="Pfam" id="PF00462">
    <property type="entry name" value="Glutaredoxin"/>
    <property type="match status" value="1"/>
</dbReference>
<dbReference type="GO" id="GO:0045454">
    <property type="term" value="P:cell redox homeostasis"/>
    <property type="evidence" value="ECO:0007669"/>
    <property type="project" value="TreeGrafter"/>
</dbReference>
<evidence type="ECO:0000313" key="4">
    <source>
        <dbReference type="Proteomes" id="UP000305546"/>
    </source>
</evidence>
<keyword evidence="4" id="KW-1185">Reference proteome</keyword>
<feature type="transmembrane region" description="Helical" evidence="1">
    <location>
        <begin position="153"/>
        <end position="173"/>
    </location>
</feature>
<evidence type="ECO:0000259" key="2">
    <source>
        <dbReference type="Pfam" id="PF00462"/>
    </source>
</evidence>
<protein>
    <submittedName>
        <fullName evidence="3">Glutaredoxin</fullName>
    </submittedName>
</protein>
<dbReference type="Gene3D" id="3.40.30.10">
    <property type="entry name" value="Glutaredoxin"/>
    <property type="match status" value="1"/>
</dbReference>
<name>A0A5C4M7L4_9PSEU</name>
<dbReference type="RefSeq" id="WP_139095658.1">
    <property type="nucleotide sequence ID" value="NZ_VDFW01000004.1"/>
</dbReference>
<dbReference type="PANTHER" id="PTHR34386">
    <property type="entry name" value="GLUTAREDOXIN"/>
    <property type="match status" value="1"/>
</dbReference>
<evidence type="ECO:0000256" key="1">
    <source>
        <dbReference type="SAM" id="Phobius"/>
    </source>
</evidence>
<dbReference type="InterPro" id="IPR002109">
    <property type="entry name" value="Glutaredoxin"/>
</dbReference>
<gene>
    <name evidence="3" type="ORF">FG385_06305</name>
</gene>
<feature type="transmembrane region" description="Helical" evidence="1">
    <location>
        <begin position="125"/>
        <end position="141"/>
    </location>
</feature>
<feature type="transmembrane region" description="Helical" evidence="1">
    <location>
        <begin position="193"/>
        <end position="211"/>
    </location>
</feature>
<dbReference type="OrthoDB" id="8991911at2"/>
<dbReference type="InterPro" id="IPR051548">
    <property type="entry name" value="Grx-like_ET"/>
</dbReference>
<feature type="transmembrane region" description="Helical" evidence="1">
    <location>
        <begin position="101"/>
        <end position="119"/>
    </location>
</feature>
<dbReference type="Proteomes" id="UP000305546">
    <property type="component" value="Unassembled WGS sequence"/>
</dbReference>
<proteinExistence type="predicted"/>
<reference evidence="3 4" key="1">
    <citation type="submission" date="2019-06" db="EMBL/GenBank/DDBJ databases">
        <title>Amycolatopsis alkalitolerans sp. nov., isolated from Gastrodia elata Blume.</title>
        <authorList>
            <person name="Narsing Rao M.P."/>
            <person name="Li W.J."/>
        </authorList>
    </citation>
    <scope>NUCLEOTIDE SEQUENCE [LARGE SCALE GENOMIC DNA]</scope>
    <source>
        <strain evidence="3 4">SYSUP0005</strain>
    </source>
</reference>
<organism evidence="3 4">
    <name type="scientific">Amycolatopsis alkalitolerans</name>
    <dbReference type="NCBI Taxonomy" id="2547244"/>
    <lineage>
        <taxon>Bacteria</taxon>
        <taxon>Bacillati</taxon>
        <taxon>Actinomycetota</taxon>
        <taxon>Actinomycetes</taxon>
        <taxon>Pseudonocardiales</taxon>
        <taxon>Pseudonocardiaceae</taxon>
        <taxon>Amycolatopsis</taxon>
    </lineage>
</organism>
<accession>A0A5C4M7L4</accession>
<dbReference type="InterPro" id="IPR036249">
    <property type="entry name" value="Thioredoxin-like_sf"/>
</dbReference>
<dbReference type="SUPFAM" id="SSF52833">
    <property type="entry name" value="Thioredoxin-like"/>
    <property type="match status" value="1"/>
</dbReference>
<dbReference type="PANTHER" id="PTHR34386:SF1">
    <property type="entry name" value="GLUTAREDOXIN-LIKE PROTEIN NRDH"/>
    <property type="match status" value="1"/>
</dbReference>
<dbReference type="AlphaFoldDB" id="A0A5C4M7L4"/>
<sequence>MSGDVTVYWRPGCPYCARLFGDLDRLGLPIRKVNIWEEPGAAARVRAVAGGNETVPTVVVGEAAMVNPRAIDVVEAVRRDAPRLLGDVDPARLNRAAVGPWWSGLPVTVAATVAWIMLAASNPTTTYHFAPLVVAAAWPAGRRLRAARALPRAAALAATVGGVLMAVAATVVLRARGALAGPALFGLSTVSEALASAVVGGLIGAALALIGRRP</sequence>
<dbReference type="PROSITE" id="PS51354">
    <property type="entry name" value="GLUTAREDOXIN_2"/>
    <property type="match status" value="1"/>
</dbReference>
<comment type="caution">
    <text evidence="3">The sequence shown here is derived from an EMBL/GenBank/DDBJ whole genome shotgun (WGS) entry which is preliminary data.</text>
</comment>
<dbReference type="EMBL" id="VDFW01000004">
    <property type="protein sequence ID" value="TNC28041.1"/>
    <property type="molecule type" value="Genomic_DNA"/>
</dbReference>
<evidence type="ECO:0000313" key="3">
    <source>
        <dbReference type="EMBL" id="TNC28041.1"/>
    </source>
</evidence>
<keyword evidence="1" id="KW-1133">Transmembrane helix</keyword>
<feature type="domain" description="Glutaredoxin" evidence="2">
    <location>
        <begin position="5"/>
        <end position="62"/>
    </location>
</feature>
<keyword evidence="1" id="KW-0812">Transmembrane</keyword>
<dbReference type="GO" id="GO:0009055">
    <property type="term" value="F:electron transfer activity"/>
    <property type="evidence" value="ECO:0007669"/>
    <property type="project" value="TreeGrafter"/>
</dbReference>
<keyword evidence="1" id="KW-0472">Membrane</keyword>